<dbReference type="Gene3D" id="2.130.10.10">
    <property type="entry name" value="YVTN repeat-like/Quinoprotein amine dehydrogenase"/>
    <property type="match status" value="2"/>
</dbReference>
<dbReference type="InterPro" id="IPR005467">
    <property type="entry name" value="His_kinase_dom"/>
</dbReference>
<dbReference type="InterPro" id="IPR003594">
    <property type="entry name" value="HATPase_dom"/>
</dbReference>
<evidence type="ECO:0000256" key="1">
    <source>
        <dbReference type="ARBA" id="ARBA00022679"/>
    </source>
</evidence>
<keyword evidence="5" id="KW-0732">Signal</keyword>
<reference evidence="7 8" key="1">
    <citation type="submission" date="2019-11" db="EMBL/GenBank/DDBJ databases">
        <title>Novel species isolated from a subtropical stream in China.</title>
        <authorList>
            <person name="Lu H."/>
        </authorList>
    </citation>
    <scope>NUCLEOTIDE SEQUENCE [LARGE SCALE GENOMIC DNA]</scope>
    <source>
        <strain evidence="7 8">FT80W</strain>
    </source>
</reference>
<name>A0A6I2KUK8_9BURK</name>
<dbReference type="GO" id="GO:0046983">
    <property type="term" value="F:protein dimerization activity"/>
    <property type="evidence" value="ECO:0007669"/>
    <property type="project" value="InterPro"/>
</dbReference>
<accession>A0A6I2KUK8</accession>
<dbReference type="PANTHER" id="PTHR24421">
    <property type="entry name" value="NITRATE/NITRITE SENSOR PROTEIN NARX-RELATED"/>
    <property type="match status" value="1"/>
</dbReference>
<dbReference type="RefSeq" id="WP_154374405.1">
    <property type="nucleotide sequence ID" value="NZ_WKJK01000003.1"/>
</dbReference>
<dbReference type="Gene3D" id="1.20.5.1930">
    <property type="match status" value="1"/>
</dbReference>
<proteinExistence type="predicted"/>
<dbReference type="CDD" id="cd00146">
    <property type="entry name" value="PKD"/>
    <property type="match status" value="1"/>
</dbReference>
<dbReference type="InterPro" id="IPR011712">
    <property type="entry name" value="Sig_transdc_His_kin_sub3_dim/P"/>
</dbReference>
<dbReference type="Proteomes" id="UP000433309">
    <property type="component" value="Unassembled WGS sequence"/>
</dbReference>
<dbReference type="InterPro" id="IPR015943">
    <property type="entry name" value="WD40/YVTN_repeat-like_dom_sf"/>
</dbReference>
<dbReference type="InterPro" id="IPR011123">
    <property type="entry name" value="Y_Y_Y"/>
</dbReference>
<keyword evidence="4" id="KW-1133">Transmembrane helix</keyword>
<dbReference type="Gene3D" id="2.60.40.10">
    <property type="entry name" value="Immunoglobulins"/>
    <property type="match status" value="1"/>
</dbReference>
<dbReference type="CDD" id="cd16917">
    <property type="entry name" value="HATPase_UhpB-NarQ-NarX-like"/>
    <property type="match status" value="1"/>
</dbReference>
<dbReference type="PROSITE" id="PS50109">
    <property type="entry name" value="HIS_KIN"/>
    <property type="match status" value="1"/>
</dbReference>
<feature type="chain" id="PRO_5026009913" description="Histidine kinase domain-containing protein" evidence="5">
    <location>
        <begin position="23"/>
        <end position="1000"/>
    </location>
</feature>
<keyword evidence="3" id="KW-0902">Two-component regulatory system</keyword>
<dbReference type="SMART" id="SM00387">
    <property type="entry name" value="HATPase_c"/>
    <property type="match status" value="1"/>
</dbReference>
<gene>
    <name evidence="7" type="ORF">GJ699_06740</name>
</gene>
<feature type="domain" description="Histidine kinase" evidence="6">
    <location>
        <begin position="900"/>
        <end position="987"/>
    </location>
</feature>
<dbReference type="Pfam" id="PF02518">
    <property type="entry name" value="HATPase_c"/>
    <property type="match status" value="1"/>
</dbReference>
<evidence type="ECO:0000256" key="3">
    <source>
        <dbReference type="ARBA" id="ARBA00023012"/>
    </source>
</evidence>
<evidence type="ECO:0000313" key="8">
    <source>
        <dbReference type="Proteomes" id="UP000433309"/>
    </source>
</evidence>
<protein>
    <recommendedName>
        <fullName evidence="6">Histidine kinase domain-containing protein</fullName>
    </recommendedName>
</protein>
<organism evidence="7 8">
    <name type="scientific">Duganella guangzhouensis</name>
    <dbReference type="NCBI Taxonomy" id="2666084"/>
    <lineage>
        <taxon>Bacteria</taxon>
        <taxon>Pseudomonadati</taxon>
        <taxon>Pseudomonadota</taxon>
        <taxon>Betaproteobacteria</taxon>
        <taxon>Burkholderiales</taxon>
        <taxon>Oxalobacteraceae</taxon>
        <taxon>Telluria group</taxon>
        <taxon>Duganella</taxon>
    </lineage>
</organism>
<evidence type="ECO:0000256" key="4">
    <source>
        <dbReference type="SAM" id="Phobius"/>
    </source>
</evidence>
<dbReference type="InterPro" id="IPR050482">
    <property type="entry name" value="Sensor_HK_TwoCompSys"/>
</dbReference>
<dbReference type="SUPFAM" id="SSF63829">
    <property type="entry name" value="Calcium-dependent phosphotriesterase"/>
    <property type="match status" value="1"/>
</dbReference>
<dbReference type="InterPro" id="IPR036890">
    <property type="entry name" value="HATPase_C_sf"/>
</dbReference>
<feature type="transmembrane region" description="Helical" evidence="4">
    <location>
        <begin position="753"/>
        <end position="773"/>
    </location>
</feature>
<sequence>MLRYCIQAALLALLVCCGPASALDPAVRLHDYNHVAWTTRDGAPGEIKCMAQTPDGWLWLGTTTGLFRFDGVRFERYKIPTRGTVAKHRITELRAGANGDLWMSFSVGGLSVLHADGKFEDLVALDAAPGFIQTLASDIDGSTWLATDKGMYVHAHGQLRKVAAEQGLPSSAARAVLLDQYQQLWALFDEGVYRLDRQRERFTLVSAQGGDTGLLQSPDGRLWISDSRQVTPLPQKLTLPPGVTRPLPRPAAFNSVESRYLAQFDRDGNLWTRGCPDNLCVIANAAQRGDTPLIAARDATDQLVPPLTLSSRATNAVLEDMEGNLWIATQAGLDRFRENYLIQERLPQIGGTYSMAGDTEGGIWLADTANETTWKLAIGAVPQKSPVYYRVVANDREGGLLLAGKRSIERHYQGRITQIPLPLPADGKPADLIVFGLVDDGKVLWMSSDKTGLMGLVDGKWQPRSAFSLPPRIFLGIAGIRPGQRWHATGDGTLVFNDNGKLTSYDAQLIGLATMLYAGEQLMVGGDQGLAFLDGDQLRKLTALRPEELHNISGMAVSADGDRWLNGAKGVVHVRHADWQAAIAHPDRPLNYELLGEVDGYSGQAMLENRLPSVYTDRTGQIWFMTSSGVVRLAPAAVRRDRIAPLPQVLGIDIGEHGYQAVNGLRLPPGSQHFNLRYTAPGLGKPDGMRFQYQLSGVDTDWQEAGGRRIAYYTNVAPGSYTFRVRAFNADGRAAAKDAQLEFEIEATFVQTVWFKALCALAAAALLYLLYWYRLRIATRRVAEQLVVRMAERERIARALHDTFLQSVQALTLRLDLVAHQLPEAARRQLEPIMEQADATIIEGRDQVHELRTGRVDDVETAAAEAGRHLAATHPGTAFGVVVSGTRRKLRDLAAEEACEIAREALRNAYHHAQASRVEARVSYGGEQFVLEITDDGQGMAPDAAAPDKHYGLVGMRERAARAGGRLDIAAASGSGVRVTLTLPARAAYTGRRWWQRRQP</sequence>
<keyword evidence="2" id="KW-0418">Kinase</keyword>
<keyword evidence="1" id="KW-0808">Transferase</keyword>
<dbReference type="GO" id="GO:0000155">
    <property type="term" value="F:phosphorelay sensor kinase activity"/>
    <property type="evidence" value="ECO:0007669"/>
    <property type="project" value="InterPro"/>
</dbReference>
<dbReference type="EMBL" id="WKJK01000003">
    <property type="protein sequence ID" value="MRW89675.1"/>
    <property type="molecule type" value="Genomic_DNA"/>
</dbReference>
<evidence type="ECO:0000256" key="5">
    <source>
        <dbReference type="SAM" id="SignalP"/>
    </source>
</evidence>
<dbReference type="InterPro" id="IPR013783">
    <property type="entry name" value="Ig-like_fold"/>
</dbReference>
<dbReference type="Pfam" id="PF07730">
    <property type="entry name" value="HisKA_3"/>
    <property type="match status" value="1"/>
</dbReference>
<feature type="signal peptide" evidence="5">
    <location>
        <begin position="1"/>
        <end position="22"/>
    </location>
</feature>
<dbReference type="PANTHER" id="PTHR24421:SF62">
    <property type="entry name" value="SENSORY TRANSDUCTION HISTIDINE KINASE"/>
    <property type="match status" value="1"/>
</dbReference>
<comment type="caution">
    <text evidence="7">The sequence shown here is derived from an EMBL/GenBank/DDBJ whole genome shotgun (WGS) entry which is preliminary data.</text>
</comment>
<keyword evidence="4" id="KW-0472">Membrane</keyword>
<evidence type="ECO:0000313" key="7">
    <source>
        <dbReference type="EMBL" id="MRW89675.1"/>
    </source>
</evidence>
<dbReference type="Gene3D" id="3.30.565.10">
    <property type="entry name" value="Histidine kinase-like ATPase, C-terminal domain"/>
    <property type="match status" value="1"/>
</dbReference>
<evidence type="ECO:0000256" key="2">
    <source>
        <dbReference type="ARBA" id="ARBA00022777"/>
    </source>
</evidence>
<dbReference type="Pfam" id="PF07495">
    <property type="entry name" value="Y_Y_Y"/>
    <property type="match status" value="1"/>
</dbReference>
<dbReference type="AlphaFoldDB" id="A0A6I2KUK8"/>
<keyword evidence="4" id="KW-0812">Transmembrane</keyword>
<keyword evidence="8" id="KW-1185">Reference proteome</keyword>
<dbReference type="SUPFAM" id="SSF55874">
    <property type="entry name" value="ATPase domain of HSP90 chaperone/DNA topoisomerase II/histidine kinase"/>
    <property type="match status" value="1"/>
</dbReference>
<evidence type="ECO:0000259" key="6">
    <source>
        <dbReference type="PROSITE" id="PS50109"/>
    </source>
</evidence>
<dbReference type="GO" id="GO:0016020">
    <property type="term" value="C:membrane"/>
    <property type="evidence" value="ECO:0007669"/>
    <property type="project" value="InterPro"/>
</dbReference>